<keyword evidence="2" id="KW-0472">Membrane</keyword>
<accession>A0A4Y9YM66</accession>
<feature type="transmembrane region" description="Helical" evidence="2">
    <location>
        <begin position="199"/>
        <end position="220"/>
    </location>
</feature>
<comment type="caution">
    <text evidence="4">The sequence shown here is derived from an EMBL/GenBank/DDBJ whole genome shotgun (WGS) entry which is preliminary data.</text>
</comment>
<keyword evidence="2" id="KW-1133">Transmembrane helix</keyword>
<evidence type="ECO:0000313" key="5">
    <source>
        <dbReference type="Proteomes" id="UP000298327"/>
    </source>
</evidence>
<keyword evidence="5" id="KW-1185">Reference proteome</keyword>
<feature type="compositionally biased region" description="Polar residues" evidence="1">
    <location>
        <begin position="351"/>
        <end position="371"/>
    </location>
</feature>
<name>A0A4Y9YM66_9AGAM</name>
<feature type="transmembrane region" description="Helical" evidence="2">
    <location>
        <begin position="150"/>
        <end position="169"/>
    </location>
</feature>
<evidence type="ECO:0000256" key="2">
    <source>
        <dbReference type="SAM" id="Phobius"/>
    </source>
</evidence>
<feature type="region of interest" description="Disordered" evidence="1">
    <location>
        <begin position="350"/>
        <end position="428"/>
    </location>
</feature>
<feature type="compositionally biased region" description="Polar residues" evidence="1">
    <location>
        <begin position="315"/>
        <end position="326"/>
    </location>
</feature>
<dbReference type="Pfam" id="PF20151">
    <property type="entry name" value="DUF6533"/>
    <property type="match status" value="1"/>
</dbReference>
<dbReference type="AlphaFoldDB" id="A0A4Y9YM66"/>
<evidence type="ECO:0000256" key="1">
    <source>
        <dbReference type="SAM" id="MobiDB-lite"/>
    </source>
</evidence>
<feature type="transmembrane region" description="Helical" evidence="2">
    <location>
        <begin position="115"/>
        <end position="138"/>
    </location>
</feature>
<feature type="transmembrane region" description="Helical" evidence="2">
    <location>
        <begin position="227"/>
        <end position="251"/>
    </location>
</feature>
<feature type="compositionally biased region" description="Basic residues" evidence="1">
    <location>
        <begin position="402"/>
        <end position="416"/>
    </location>
</feature>
<keyword evidence="2" id="KW-0812">Transmembrane</keyword>
<organism evidence="4 5">
    <name type="scientific">Dentipellis fragilis</name>
    <dbReference type="NCBI Taxonomy" id="205917"/>
    <lineage>
        <taxon>Eukaryota</taxon>
        <taxon>Fungi</taxon>
        <taxon>Dikarya</taxon>
        <taxon>Basidiomycota</taxon>
        <taxon>Agaricomycotina</taxon>
        <taxon>Agaricomycetes</taxon>
        <taxon>Russulales</taxon>
        <taxon>Hericiaceae</taxon>
        <taxon>Dentipellis</taxon>
    </lineage>
</organism>
<dbReference type="Proteomes" id="UP000298327">
    <property type="component" value="Unassembled WGS sequence"/>
</dbReference>
<dbReference type="EMBL" id="SEOQ01000426">
    <property type="protein sequence ID" value="TFY63232.1"/>
    <property type="molecule type" value="Genomic_DNA"/>
</dbReference>
<gene>
    <name evidence="4" type="ORF">EVG20_g6405</name>
</gene>
<dbReference type="InterPro" id="IPR045340">
    <property type="entry name" value="DUF6533"/>
</dbReference>
<evidence type="ECO:0000313" key="4">
    <source>
        <dbReference type="EMBL" id="TFY63232.1"/>
    </source>
</evidence>
<evidence type="ECO:0000259" key="3">
    <source>
        <dbReference type="Pfam" id="PF20151"/>
    </source>
</evidence>
<feature type="domain" description="DUF6533" evidence="3">
    <location>
        <begin position="50"/>
        <end position="95"/>
    </location>
</feature>
<dbReference type="OrthoDB" id="3350812at2759"/>
<feature type="region of interest" description="Disordered" evidence="1">
    <location>
        <begin position="310"/>
        <end position="335"/>
    </location>
</feature>
<protein>
    <recommendedName>
        <fullName evidence="3">DUF6533 domain-containing protein</fullName>
    </recommendedName>
</protein>
<sequence length="428" mass="46301">MTCQSSLRGSPEAAFPFLGIGTTKDRNMDAGSAATTQLVDILQQLTLVTYFDLSAMTLLFYDYFLTLPDEVDLVWGSRWTATKVLLLLNRYIPFLDAVLGVYHQLAAEVSNATCYAMYAGSGWMVVYGVGISEVILIFRTYALWGKDRRVGAGLGTLFVVGWAFMSVYLSKFLKSLEFVPMREIAPNFTGCFVTKVDNILYICYVITLSYETTIVSLTLIKGMQHCILSYTCLLVSSSSNVIVLLCGPPGYTNLLSGTQRMVHVILTTRIVLNIRRSAKATRLVVSNPEAMEFGLTESDSGAGAGFAVKEAVLPNSDNRTPSSQDPGETKEYGKVSPVYGADTSEALARANATSNASKTVDDNPNTPSKSSFEGEGVPLRVNVDDSASEAGDTAKMSAAERKRAKAKAKAKARRSAALKAASTDVLCR</sequence>
<reference evidence="4 5" key="1">
    <citation type="submission" date="2019-02" db="EMBL/GenBank/DDBJ databases">
        <title>Genome sequencing of the rare red list fungi Dentipellis fragilis.</title>
        <authorList>
            <person name="Buettner E."/>
            <person name="Kellner H."/>
        </authorList>
    </citation>
    <scope>NUCLEOTIDE SEQUENCE [LARGE SCALE GENOMIC DNA]</scope>
    <source>
        <strain evidence="4 5">DSM 105465</strain>
    </source>
</reference>
<proteinExistence type="predicted"/>